<dbReference type="Pfam" id="PF06762">
    <property type="entry name" value="LMF1"/>
    <property type="match status" value="1"/>
</dbReference>
<comment type="caution">
    <text evidence="10">The sequence shown here is derived from an EMBL/GenBank/DDBJ whole genome shotgun (WGS) entry which is preliminary data.</text>
</comment>
<dbReference type="GO" id="GO:0051604">
    <property type="term" value="P:protein maturation"/>
    <property type="evidence" value="ECO:0007669"/>
    <property type="project" value="InterPro"/>
</dbReference>
<evidence type="ECO:0000259" key="8">
    <source>
        <dbReference type="Pfam" id="PF06762"/>
    </source>
</evidence>
<dbReference type="Proteomes" id="UP000094849">
    <property type="component" value="Unassembled WGS sequence"/>
</dbReference>
<feature type="transmembrane region" description="Helical" evidence="7">
    <location>
        <begin position="143"/>
        <end position="165"/>
    </location>
</feature>
<protein>
    <recommendedName>
        <fullName evidence="12">Lipase maturation factor family protein</fullName>
    </recommendedName>
</protein>
<feature type="transmembrane region" description="Helical" evidence="7">
    <location>
        <begin position="214"/>
        <end position="234"/>
    </location>
</feature>
<dbReference type="InterPro" id="IPR009613">
    <property type="entry name" value="LMF"/>
</dbReference>
<feature type="transmembrane region" description="Helical" evidence="7">
    <location>
        <begin position="241"/>
        <end position="257"/>
    </location>
</feature>
<evidence type="ECO:0000313" key="10">
    <source>
        <dbReference type="EMBL" id="ODB97201.1"/>
    </source>
</evidence>
<dbReference type="AlphaFoldDB" id="A0A1E2URC4"/>
<dbReference type="InterPro" id="IPR057433">
    <property type="entry name" value="LMF1/2_C"/>
</dbReference>
<gene>
    <name evidence="10" type="ORF">A3196_10790</name>
</gene>
<dbReference type="InterPro" id="IPR057434">
    <property type="entry name" value="LMF1/2_N"/>
</dbReference>
<evidence type="ECO:0000256" key="3">
    <source>
        <dbReference type="ARBA" id="ARBA00022692"/>
    </source>
</evidence>
<evidence type="ECO:0000313" key="11">
    <source>
        <dbReference type="Proteomes" id="UP000094849"/>
    </source>
</evidence>
<evidence type="ECO:0008006" key="12">
    <source>
        <dbReference type="Google" id="ProtNLM"/>
    </source>
</evidence>
<keyword evidence="11" id="KW-1185">Reference proteome</keyword>
<feature type="transmembrane region" description="Helical" evidence="7">
    <location>
        <begin position="112"/>
        <end position="131"/>
    </location>
</feature>
<feature type="transmembrane region" description="Helical" evidence="7">
    <location>
        <begin position="20"/>
        <end position="41"/>
    </location>
</feature>
<dbReference type="Pfam" id="PF25179">
    <property type="entry name" value="LMF1_C"/>
    <property type="match status" value="1"/>
</dbReference>
<dbReference type="OrthoDB" id="9793230at2"/>
<comment type="similarity">
    <text evidence="2">Belongs to the lipase maturation factor family.</text>
</comment>
<evidence type="ECO:0000256" key="1">
    <source>
        <dbReference type="ARBA" id="ARBA00004477"/>
    </source>
</evidence>
<dbReference type="PANTHER" id="PTHR14463">
    <property type="entry name" value="LIPASE MATURATION FACTOR"/>
    <property type="match status" value="1"/>
</dbReference>
<dbReference type="EMBL" id="LVJZ01000003">
    <property type="protein sequence ID" value="ODB97201.1"/>
    <property type="molecule type" value="Genomic_DNA"/>
</dbReference>
<evidence type="ECO:0000256" key="2">
    <source>
        <dbReference type="ARBA" id="ARBA00005512"/>
    </source>
</evidence>
<feature type="domain" description="Lipase maturation factor 1/2 C-terminal" evidence="9">
    <location>
        <begin position="351"/>
        <end position="480"/>
    </location>
</feature>
<feature type="transmembrane region" description="Helical" evidence="7">
    <location>
        <begin position="87"/>
        <end position="105"/>
    </location>
</feature>
<keyword evidence="4" id="KW-0256">Endoplasmic reticulum</keyword>
<accession>A0A1E2URC4</accession>
<evidence type="ECO:0000256" key="4">
    <source>
        <dbReference type="ARBA" id="ARBA00022824"/>
    </source>
</evidence>
<proteinExistence type="inferred from homology"/>
<evidence type="ECO:0000259" key="9">
    <source>
        <dbReference type="Pfam" id="PF25179"/>
    </source>
</evidence>
<feature type="domain" description="Lipase maturation factor 1/2 N-terminal" evidence="8">
    <location>
        <begin position="131"/>
        <end position="280"/>
    </location>
</feature>
<sequence>MESIIARLKPLLDYDDRYQIISWLFLRLLALIYLSAFASLASQITGLVGSQGILPLDNHFALAQQHLGDQAWLRFPSIFWLTGTDDGLLQSAALLGILLSLMLLIGRWQRSVLILLFLLYLSLYHAGQVFMNFQWDTLLLEAGFLSIFLVGGANPLLIFLFDWLLFRLRFMSGLFKLFSNDPSWSGFTALNYYFETQPLPHIGAWYAHQLPDLLLKAGVGLTLFSELIVPFFIFLPRKFRLAAAGITILMQLLIIATSNHNFINFLTIALCLFLLDDKLIKSIVPARLVTNIKSTHNSVGSIRSFMIILCFIAIPTSSLISFSAKLWDHSVIKQSLPLAETVQHFGIGHLYHIFPTMQTERHELIIQGSNDGRAWRSYQFNYKPDDATDRLRFNLPHQPRLDWMLWFVPTQHPVQIYWFDQFMRQVKAGSPSVTSLLARNPYPDTPPKYLRVLVYRYSFTNSEEKADTGHWWKTEFLGEFPHLSPRSP</sequence>
<dbReference type="RefSeq" id="WP_069019820.1">
    <property type="nucleotide sequence ID" value="NZ_LVJY01000005.1"/>
</dbReference>
<keyword evidence="6 7" id="KW-0472">Membrane</keyword>
<reference evidence="10 11" key="1">
    <citation type="submission" date="2016-03" db="EMBL/GenBank/DDBJ databases">
        <title>Chemosynthetic sulphur-oxidizing symbionts of marine invertebrate animals are capable of nitrogen fixation.</title>
        <authorList>
            <person name="Petersen J.M."/>
            <person name="Kemper A."/>
            <person name="Gruber-Vodicka H."/>
            <person name="Cardini U."/>
            <person name="Geest Mvander."/>
            <person name="Kleiner M."/>
            <person name="Bulgheresi S."/>
            <person name="Fussmann M."/>
            <person name="Herbold C."/>
            <person name="Seah B.K.B."/>
            <person name="Antony C.Paul."/>
            <person name="Liu D."/>
            <person name="Belitz A."/>
            <person name="Weber M."/>
        </authorList>
    </citation>
    <scope>NUCLEOTIDE SEQUENCE [LARGE SCALE GENOMIC DNA]</scope>
    <source>
        <strain evidence="10">G_D</strain>
    </source>
</reference>
<organism evidence="10 11">
    <name type="scientific">Candidatus Thiodiazotropha endoloripes</name>
    <dbReference type="NCBI Taxonomy" id="1818881"/>
    <lineage>
        <taxon>Bacteria</taxon>
        <taxon>Pseudomonadati</taxon>
        <taxon>Pseudomonadota</taxon>
        <taxon>Gammaproteobacteria</taxon>
        <taxon>Chromatiales</taxon>
        <taxon>Sedimenticolaceae</taxon>
        <taxon>Candidatus Thiodiazotropha</taxon>
    </lineage>
</organism>
<evidence type="ECO:0000256" key="6">
    <source>
        <dbReference type="ARBA" id="ARBA00023136"/>
    </source>
</evidence>
<name>A0A1E2URC4_9GAMM</name>
<dbReference type="STRING" id="1818881.A3196_10790"/>
<evidence type="ECO:0000256" key="7">
    <source>
        <dbReference type="SAM" id="Phobius"/>
    </source>
</evidence>
<keyword evidence="3 7" id="KW-0812">Transmembrane</keyword>
<evidence type="ECO:0000256" key="5">
    <source>
        <dbReference type="ARBA" id="ARBA00022989"/>
    </source>
</evidence>
<feature type="transmembrane region" description="Helical" evidence="7">
    <location>
        <begin position="305"/>
        <end position="327"/>
    </location>
</feature>
<comment type="subcellular location">
    <subcellularLocation>
        <location evidence="1">Endoplasmic reticulum membrane</location>
        <topology evidence="1">Multi-pass membrane protein</topology>
    </subcellularLocation>
</comment>
<keyword evidence="5 7" id="KW-1133">Transmembrane helix</keyword>